<sequence length="471" mass="49890">MTKQRRGESGMSSVHRAAGAASRPVGVGTLFAFAAPALGLYAVGLPVAVYLPPFYANDLGLGLTVVGQIFMLCRLFDLAADLGLGAVSDRVRSRFGRRRSMLVLAVPLMGLGAWQMFMPPAGAGPLYVLCWLVVMYAGYALGVISHMSWGAELSPDYHQRSRIQGWREMAGIIGIVALLALPALIEQMRGGTKAEHIAAMGWFIIAIFPLGVLWCAIKVPDPSTATTGPSSHPGLRETVLTVARNRLVRRVLLADLLAGVPPAVTGALFIFMIEAVARTPGITSTLLLGYFVAGIVGIPAWMAISQRFGKHRAFALGALWNCVLALCFLLIEPGDSTTLTVITLLYGLGYASGTFLLKAIMADVADEDEMRSGHNRTGLFFGVLTMTNKVGFALAVGVTYPLLALFGFSPEAAASTPAGQPIAGTGALMAVFVFLPFAMNLAAAAIMARFPLDAARLAEVHRVLSARRAGE</sequence>
<name>A0A317EHC3_9PROT</name>
<evidence type="ECO:0000256" key="1">
    <source>
        <dbReference type="ARBA" id="ARBA00009617"/>
    </source>
</evidence>
<dbReference type="Proteomes" id="UP000245461">
    <property type="component" value="Unassembled WGS sequence"/>
</dbReference>
<dbReference type="GO" id="GO:0015293">
    <property type="term" value="F:symporter activity"/>
    <property type="evidence" value="ECO:0007669"/>
    <property type="project" value="InterPro"/>
</dbReference>
<dbReference type="OrthoDB" id="181905at2"/>
<dbReference type="SUPFAM" id="SSF103473">
    <property type="entry name" value="MFS general substrate transporter"/>
    <property type="match status" value="1"/>
</dbReference>
<feature type="transmembrane region" description="Helical" evidence="2">
    <location>
        <begin position="165"/>
        <end position="185"/>
    </location>
</feature>
<feature type="transmembrane region" description="Helical" evidence="2">
    <location>
        <begin position="313"/>
        <end position="331"/>
    </location>
</feature>
<protein>
    <submittedName>
        <fullName evidence="3">MFS transporter</fullName>
    </submittedName>
</protein>
<evidence type="ECO:0000313" key="4">
    <source>
        <dbReference type="Proteomes" id="UP000245461"/>
    </source>
</evidence>
<evidence type="ECO:0000256" key="2">
    <source>
        <dbReference type="SAM" id="Phobius"/>
    </source>
</evidence>
<dbReference type="GO" id="GO:0008643">
    <property type="term" value="P:carbohydrate transport"/>
    <property type="evidence" value="ECO:0007669"/>
    <property type="project" value="InterPro"/>
</dbReference>
<comment type="similarity">
    <text evidence="1">Belongs to the sodium:galactoside symporter (TC 2.A.2) family.</text>
</comment>
<keyword evidence="4" id="KW-1185">Reference proteome</keyword>
<feature type="transmembrane region" description="Helical" evidence="2">
    <location>
        <begin position="101"/>
        <end position="118"/>
    </location>
</feature>
<dbReference type="PANTHER" id="PTHR11328">
    <property type="entry name" value="MAJOR FACILITATOR SUPERFAMILY DOMAIN-CONTAINING PROTEIN"/>
    <property type="match status" value="1"/>
</dbReference>
<feature type="transmembrane region" description="Helical" evidence="2">
    <location>
        <begin position="378"/>
        <end position="402"/>
    </location>
</feature>
<reference evidence="3 4" key="1">
    <citation type="submission" date="2018-05" db="EMBL/GenBank/DDBJ databases">
        <title>Zavarzinia sp. HR-AS.</title>
        <authorList>
            <person name="Lee Y."/>
            <person name="Jeon C.O."/>
        </authorList>
    </citation>
    <scope>NUCLEOTIDE SEQUENCE [LARGE SCALE GENOMIC DNA]</scope>
    <source>
        <strain evidence="3 4">HR-AS</strain>
    </source>
</reference>
<dbReference type="PANTHER" id="PTHR11328:SF24">
    <property type="entry name" value="MAJOR FACILITATOR SUPERFAMILY (MFS) PROFILE DOMAIN-CONTAINING PROTEIN"/>
    <property type="match status" value="1"/>
</dbReference>
<proteinExistence type="inferred from homology"/>
<dbReference type="InterPro" id="IPR039672">
    <property type="entry name" value="MFS_2"/>
</dbReference>
<feature type="transmembrane region" description="Helical" evidence="2">
    <location>
        <begin position="422"/>
        <end position="446"/>
    </location>
</feature>
<keyword evidence="2" id="KW-0472">Membrane</keyword>
<feature type="transmembrane region" description="Helical" evidence="2">
    <location>
        <begin position="337"/>
        <end position="357"/>
    </location>
</feature>
<comment type="caution">
    <text evidence="3">The sequence shown here is derived from an EMBL/GenBank/DDBJ whole genome shotgun (WGS) entry which is preliminary data.</text>
</comment>
<dbReference type="AlphaFoldDB" id="A0A317EHC3"/>
<keyword evidence="2" id="KW-1133">Transmembrane helix</keyword>
<feature type="transmembrane region" description="Helical" evidence="2">
    <location>
        <begin position="21"/>
        <end position="47"/>
    </location>
</feature>
<feature type="transmembrane region" description="Helical" evidence="2">
    <location>
        <begin position="251"/>
        <end position="273"/>
    </location>
</feature>
<dbReference type="Gene3D" id="1.20.1250.20">
    <property type="entry name" value="MFS general substrate transporter like domains"/>
    <property type="match status" value="1"/>
</dbReference>
<keyword evidence="2" id="KW-0812">Transmembrane</keyword>
<evidence type="ECO:0000313" key="3">
    <source>
        <dbReference type="EMBL" id="PWR25676.1"/>
    </source>
</evidence>
<dbReference type="GO" id="GO:0005886">
    <property type="term" value="C:plasma membrane"/>
    <property type="evidence" value="ECO:0007669"/>
    <property type="project" value="TreeGrafter"/>
</dbReference>
<accession>A0A317EHC3</accession>
<feature type="transmembrane region" description="Helical" evidence="2">
    <location>
        <begin position="59"/>
        <end position="80"/>
    </location>
</feature>
<feature type="transmembrane region" description="Helical" evidence="2">
    <location>
        <begin position="197"/>
        <end position="217"/>
    </location>
</feature>
<dbReference type="EMBL" id="QGLE01000001">
    <property type="protein sequence ID" value="PWR25676.1"/>
    <property type="molecule type" value="Genomic_DNA"/>
</dbReference>
<feature type="transmembrane region" description="Helical" evidence="2">
    <location>
        <begin position="285"/>
        <end position="304"/>
    </location>
</feature>
<feature type="transmembrane region" description="Helical" evidence="2">
    <location>
        <begin position="124"/>
        <end position="144"/>
    </location>
</feature>
<organism evidence="3 4">
    <name type="scientific">Zavarzinia aquatilis</name>
    <dbReference type="NCBI Taxonomy" id="2211142"/>
    <lineage>
        <taxon>Bacteria</taxon>
        <taxon>Pseudomonadati</taxon>
        <taxon>Pseudomonadota</taxon>
        <taxon>Alphaproteobacteria</taxon>
        <taxon>Rhodospirillales</taxon>
        <taxon>Zavarziniaceae</taxon>
        <taxon>Zavarzinia</taxon>
    </lineage>
</organism>
<gene>
    <name evidence="3" type="ORF">DKG74_01555</name>
</gene>
<dbReference type="Pfam" id="PF13347">
    <property type="entry name" value="MFS_2"/>
    <property type="match status" value="1"/>
</dbReference>
<dbReference type="InterPro" id="IPR036259">
    <property type="entry name" value="MFS_trans_sf"/>
</dbReference>